<dbReference type="PANTHER" id="PTHR42966">
    <property type="entry name" value="N-ACETYLNEURAMINATE SYNTHASE"/>
    <property type="match status" value="1"/>
</dbReference>
<keyword evidence="2" id="KW-0808">Transferase</keyword>
<dbReference type="InterPro" id="IPR036732">
    <property type="entry name" value="AFP_Neu5c_C_sf"/>
</dbReference>
<accession>A0A412WXC3</accession>
<sequence>MHTYIIAEAGVNHNGQLDLALKLCDAAKAAGVDCVKFQTWQTEKIVTRKAEKATYQSENTHDAEESQFDMLKKLELSYEDFRIVQEHCKQIGIDFLSTPDEEYSLAFLMNELNLPLIKIGSGEVTNIPYLRQMASYGKPVILSTGMATLAQVATAYDTLLASGAPSVALLHCTTNYPCPKNEVNLRAMQTMKQAFKCKVGYSDHTMGTEIPIAAVAMGAEIIEKHFTLDRNMEGPDHKASLEPNELKYMVDCIRNIEVALGDGIKRPNPSEVEISKVVLKSIVAKAPVKKGGLLTADNITIKRAGSGIPAAHWDMIVGTKALHDFDEDEPIRID</sequence>
<dbReference type="InterPro" id="IPR051690">
    <property type="entry name" value="PseI-like"/>
</dbReference>
<dbReference type="Gene3D" id="3.20.20.70">
    <property type="entry name" value="Aldolase class I"/>
    <property type="match status" value="1"/>
</dbReference>
<dbReference type="GO" id="GO:0047444">
    <property type="term" value="F:N-acylneuraminate-9-phosphate synthase activity"/>
    <property type="evidence" value="ECO:0007669"/>
    <property type="project" value="TreeGrafter"/>
</dbReference>
<feature type="domain" description="AFP-like" evidence="1">
    <location>
        <begin position="281"/>
        <end position="334"/>
    </location>
</feature>
<dbReference type="CDD" id="cd11615">
    <property type="entry name" value="SAF_NeuB_like"/>
    <property type="match status" value="1"/>
</dbReference>
<dbReference type="InterPro" id="IPR013785">
    <property type="entry name" value="Aldolase_TIM"/>
</dbReference>
<comment type="caution">
    <text evidence="2">The sequence shown here is derived from an EMBL/GenBank/DDBJ whole genome shotgun (WGS) entry which is preliminary data.</text>
</comment>
<dbReference type="GO" id="GO:0050462">
    <property type="term" value="F:N-acetylneuraminate synthase activity"/>
    <property type="evidence" value="ECO:0007669"/>
    <property type="project" value="UniProtKB-EC"/>
</dbReference>
<organism evidence="2 3">
    <name type="scientific">Butyricimonas virosa</name>
    <dbReference type="NCBI Taxonomy" id="544645"/>
    <lineage>
        <taxon>Bacteria</taxon>
        <taxon>Pseudomonadati</taxon>
        <taxon>Bacteroidota</taxon>
        <taxon>Bacteroidia</taxon>
        <taxon>Bacteroidales</taxon>
        <taxon>Odoribacteraceae</taxon>
        <taxon>Butyricimonas</taxon>
    </lineage>
</organism>
<dbReference type="Pfam" id="PF03102">
    <property type="entry name" value="NeuB"/>
    <property type="match status" value="1"/>
</dbReference>
<dbReference type="EMBL" id="QRZA01000023">
    <property type="protein sequence ID" value="RGV32188.1"/>
    <property type="molecule type" value="Genomic_DNA"/>
</dbReference>
<dbReference type="InterPro" id="IPR020007">
    <property type="entry name" value="NeuB/NeuA"/>
</dbReference>
<proteinExistence type="predicted"/>
<protein>
    <submittedName>
        <fullName evidence="2">N-acetylneuraminate synthase</fullName>
        <ecNumber evidence="2">2.5.1.56</ecNumber>
    </submittedName>
</protein>
<dbReference type="PANTHER" id="PTHR42966:SF1">
    <property type="entry name" value="SIALIC ACID SYNTHASE"/>
    <property type="match status" value="1"/>
</dbReference>
<dbReference type="InterPro" id="IPR013974">
    <property type="entry name" value="SAF"/>
</dbReference>
<dbReference type="RefSeq" id="WP_118261089.1">
    <property type="nucleotide sequence ID" value="NZ_JBNPLR010000008.1"/>
</dbReference>
<dbReference type="InterPro" id="IPR057736">
    <property type="entry name" value="SAF_PseI/NeuA/NeuB"/>
</dbReference>
<evidence type="ECO:0000259" key="1">
    <source>
        <dbReference type="PROSITE" id="PS50844"/>
    </source>
</evidence>
<dbReference type="EC" id="2.5.1.56" evidence="2"/>
<reference evidence="2 3" key="1">
    <citation type="submission" date="2018-08" db="EMBL/GenBank/DDBJ databases">
        <title>A genome reference for cultivated species of the human gut microbiota.</title>
        <authorList>
            <person name="Zou Y."/>
            <person name="Xue W."/>
            <person name="Luo G."/>
        </authorList>
    </citation>
    <scope>NUCLEOTIDE SEQUENCE [LARGE SCALE GENOMIC DNA]</scope>
    <source>
        <strain evidence="2 3">AF14-49</strain>
    </source>
</reference>
<dbReference type="NCBIfam" id="TIGR03569">
    <property type="entry name" value="NeuB_NnaB"/>
    <property type="match status" value="1"/>
</dbReference>
<dbReference type="Proteomes" id="UP000283589">
    <property type="component" value="Unassembled WGS sequence"/>
</dbReference>
<dbReference type="GO" id="GO:0016051">
    <property type="term" value="P:carbohydrate biosynthetic process"/>
    <property type="evidence" value="ECO:0007669"/>
    <property type="project" value="InterPro"/>
</dbReference>
<dbReference type="PROSITE" id="PS50844">
    <property type="entry name" value="AFP_LIKE"/>
    <property type="match status" value="1"/>
</dbReference>
<dbReference type="SUPFAM" id="SSF51569">
    <property type="entry name" value="Aldolase"/>
    <property type="match status" value="1"/>
</dbReference>
<dbReference type="Pfam" id="PF08666">
    <property type="entry name" value="SAF"/>
    <property type="match status" value="1"/>
</dbReference>
<dbReference type="InterPro" id="IPR006190">
    <property type="entry name" value="SAF_AFP_Neu5Ac"/>
</dbReference>
<gene>
    <name evidence="2" type="primary">neuB</name>
    <name evidence="2" type="ORF">DWW18_14975</name>
</gene>
<dbReference type="InterPro" id="IPR013132">
    <property type="entry name" value="PseI/NeuA/B-like_N"/>
</dbReference>
<name>A0A412WXC3_9BACT</name>
<evidence type="ECO:0000313" key="3">
    <source>
        <dbReference type="Proteomes" id="UP000283589"/>
    </source>
</evidence>
<dbReference type="SUPFAM" id="SSF51269">
    <property type="entry name" value="AFP III-like domain"/>
    <property type="match status" value="1"/>
</dbReference>
<dbReference type="AlphaFoldDB" id="A0A412WXC3"/>
<evidence type="ECO:0000313" key="2">
    <source>
        <dbReference type="EMBL" id="RGV32188.1"/>
    </source>
</evidence>
<dbReference type="Gene3D" id="3.90.1210.10">
    <property type="entry name" value="Antifreeze-like/N-acetylneuraminic acid synthase C-terminal domain"/>
    <property type="match status" value="1"/>
</dbReference>